<feature type="compositionally biased region" description="Polar residues" evidence="1">
    <location>
        <begin position="74"/>
        <end position="85"/>
    </location>
</feature>
<gene>
    <name evidence="2" type="ORF">VP01_4053g1</name>
</gene>
<comment type="caution">
    <text evidence="2">The sequence shown here is derived from an EMBL/GenBank/DDBJ whole genome shotgun (WGS) entry which is preliminary data.</text>
</comment>
<reference evidence="2 3" key="1">
    <citation type="submission" date="2015-08" db="EMBL/GenBank/DDBJ databases">
        <title>Next Generation Sequencing and Analysis of the Genome of Puccinia sorghi L Schw, the Causal Agent of Maize Common Rust.</title>
        <authorList>
            <person name="Rochi L."/>
            <person name="Burguener G."/>
            <person name="Darino M."/>
            <person name="Turjanski A."/>
            <person name="Kreff E."/>
            <person name="Dieguez M.J."/>
            <person name="Sacco F."/>
        </authorList>
    </citation>
    <scope>NUCLEOTIDE SEQUENCE [LARGE SCALE GENOMIC DNA]</scope>
    <source>
        <strain evidence="2 3">RO10H11247</strain>
    </source>
</reference>
<evidence type="ECO:0000256" key="1">
    <source>
        <dbReference type="SAM" id="MobiDB-lite"/>
    </source>
</evidence>
<proteinExistence type="predicted"/>
<evidence type="ECO:0000313" key="3">
    <source>
        <dbReference type="Proteomes" id="UP000037035"/>
    </source>
</evidence>
<name>A0A0L6URM1_9BASI</name>
<accession>A0A0L6URM1</accession>
<protein>
    <submittedName>
        <fullName evidence="2">Uncharacterized protein</fullName>
    </submittedName>
</protein>
<keyword evidence="3" id="KW-1185">Reference proteome</keyword>
<feature type="region of interest" description="Disordered" evidence="1">
    <location>
        <begin position="73"/>
        <end position="94"/>
    </location>
</feature>
<organism evidence="2 3">
    <name type="scientific">Puccinia sorghi</name>
    <dbReference type="NCBI Taxonomy" id="27349"/>
    <lineage>
        <taxon>Eukaryota</taxon>
        <taxon>Fungi</taxon>
        <taxon>Dikarya</taxon>
        <taxon>Basidiomycota</taxon>
        <taxon>Pucciniomycotina</taxon>
        <taxon>Pucciniomycetes</taxon>
        <taxon>Pucciniales</taxon>
        <taxon>Pucciniaceae</taxon>
        <taxon>Puccinia</taxon>
    </lineage>
</organism>
<dbReference type="EMBL" id="LAVV01009117">
    <property type="protein sequence ID" value="KNZ51191.1"/>
    <property type="molecule type" value="Genomic_DNA"/>
</dbReference>
<dbReference type="Proteomes" id="UP000037035">
    <property type="component" value="Unassembled WGS sequence"/>
</dbReference>
<dbReference type="AlphaFoldDB" id="A0A0L6URM1"/>
<evidence type="ECO:0000313" key="2">
    <source>
        <dbReference type="EMBL" id="KNZ51191.1"/>
    </source>
</evidence>
<dbReference type="VEuPathDB" id="FungiDB:VP01_4053g1"/>
<feature type="region of interest" description="Disordered" evidence="1">
    <location>
        <begin position="36"/>
        <end position="58"/>
    </location>
</feature>
<sequence>MAHLLKEYVCCGNQTLIAYVHQSIILITTESSKKGATKKKRGPYCEPGKHNPAATSHDEDHCYQLHPHLRLPRFSNQSNKATTQLVEVDDGHES</sequence>